<dbReference type="AlphaFoldDB" id="A0AAV6L8B4"/>
<keyword evidence="2" id="KW-1185">Reference proteome</keyword>
<gene>
    <name evidence="1" type="ORF">RHGRI_003477</name>
</gene>
<comment type="caution">
    <text evidence="1">The sequence shown here is derived from an EMBL/GenBank/DDBJ whole genome shotgun (WGS) entry which is preliminary data.</text>
</comment>
<protein>
    <submittedName>
        <fullName evidence="1">Uncharacterized protein</fullName>
    </submittedName>
</protein>
<accession>A0AAV6L8B4</accession>
<sequence length="93" mass="10002">MPSTGSMPIKAEKFKVIGVAVLPRAREKAAFPPRLWPESAILLRFGQTLVGRTLLSPSENQFVTAAADLISSVVSGPATQYNCCNAKIISKTR</sequence>
<proteinExistence type="predicted"/>
<dbReference type="EMBL" id="JACTNZ010000002">
    <property type="protein sequence ID" value="KAG5560202.1"/>
    <property type="molecule type" value="Genomic_DNA"/>
</dbReference>
<evidence type="ECO:0000313" key="1">
    <source>
        <dbReference type="EMBL" id="KAG5560202.1"/>
    </source>
</evidence>
<dbReference type="Proteomes" id="UP000823749">
    <property type="component" value="Chromosome 2"/>
</dbReference>
<name>A0AAV6L8B4_9ERIC</name>
<reference evidence="1" key="1">
    <citation type="submission" date="2020-08" db="EMBL/GenBank/DDBJ databases">
        <title>Plant Genome Project.</title>
        <authorList>
            <person name="Zhang R.-G."/>
        </authorList>
    </citation>
    <scope>NUCLEOTIDE SEQUENCE</scope>
    <source>
        <strain evidence="1">WSP0</strain>
        <tissue evidence="1">Leaf</tissue>
    </source>
</reference>
<evidence type="ECO:0000313" key="2">
    <source>
        <dbReference type="Proteomes" id="UP000823749"/>
    </source>
</evidence>
<organism evidence="1 2">
    <name type="scientific">Rhododendron griersonianum</name>
    <dbReference type="NCBI Taxonomy" id="479676"/>
    <lineage>
        <taxon>Eukaryota</taxon>
        <taxon>Viridiplantae</taxon>
        <taxon>Streptophyta</taxon>
        <taxon>Embryophyta</taxon>
        <taxon>Tracheophyta</taxon>
        <taxon>Spermatophyta</taxon>
        <taxon>Magnoliopsida</taxon>
        <taxon>eudicotyledons</taxon>
        <taxon>Gunneridae</taxon>
        <taxon>Pentapetalae</taxon>
        <taxon>asterids</taxon>
        <taxon>Ericales</taxon>
        <taxon>Ericaceae</taxon>
        <taxon>Ericoideae</taxon>
        <taxon>Rhodoreae</taxon>
        <taxon>Rhododendron</taxon>
    </lineage>
</organism>